<dbReference type="PANTHER" id="PTHR30336">
    <property type="entry name" value="INNER MEMBRANE PROTEIN, PROBABLE PERMEASE"/>
    <property type="match status" value="1"/>
</dbReference>
<dbReference type="GO" id="GO:0043164">
    <property type="term" value="P:Gram-negative-bacterium-type cell wall biogenesis"/>
    <property type="evidence" value="ECO:0007669"/>
    <property type="project" value="TreeGrafter"/>
</dbReference>
<sequence>MFEVKKVIGSLLMPLPLTLLLLALALLFIAKTHRKSYLLSWVLMISLWAFSTPFVADKLISPMEAKLHPFPIHQHQDVDYILVLGCGLNPNDRLTANLQLSGCALSRLTEGLRLSHHYPKAYLIVSGAGHGKTTSSRLMANTAIALGTPANKIMQNPRARDTADEALLLASKLVDSKVALVTSASHMTRAQDLFAAQGIDTIAAPVQFYGFTNTPGYKRYIASASVLQAVTTYAHEVLGQQWIALRRMIDPQSI</sequence>
<name>A0A0U3HTY1_9GAMM</name>
<dbReference type="InterPro" id="IPR003848">
    <property type="entry name" value="DUF218"/>
</dbReference>
<protein>
    <recommendedName>
        <fullName evidence="2">DUF218 domain-containing protein</fullName>
    </recommendedName>
</protein>
<organism evidence="3 4">
    <name type="scientific">Pseudoalteromonas rubra</name>
    <dbReference type="NCBI Taxonomy" id="43658"/>
    <lineage>
        <taxon>Bacteria</taxon>
        <taxon>Pseudomonadati</taxon>
        <taxon>Pseudomonadota</taxon>
        <taxon>Gammaproteobacteria</taxon>
        <taxon>Alteromonadales</taxon>
        <taxon>Pseudoalteromonadaceae</taxon>
        <taxon>Pseudoalteromonas</taxon>
    </lineage>
</organism>
<evidence type="ECO:0000313" key="4">
    <source>
        <dbReference type="Proteomes" id="UP000069015"/>
    </source>
</evidence>
<dbReference type="GO" id="GO:0005886">
    <property type="term" value="C:plasma membrane"/>
    <property type="evidence" value="ECO:0007669"/>
    <property type="project" value="TreeGrafter"/>
</dbReference>
<dbReference type="AlphaFoldDB" id="A0A0U3HTY1"/>
<keyword evidence="1" id="KW-0472">Membrane</keyword>
<feature type="transmembrane region" description="Helical" evidence="1">
    <location>
        <begin position="36"/>
        <end position="56"/>
    </location>
</feature>
<dbReference type="RefSeq" id="WP_058797425.1">
    <property type="nucleotide sequence ID" value="NZ_CP013611.1"/>
</dbReference>
<keyword evidence="1" id="KW-1133">Transmembrane helix</keyword>
<dbReference type="PANTHER" id="PTHR30336:SF4">
    <property type="entry name" value="ENVELOPE BIOGENESIS FACTOR ELYC"/>
    <property type="match status" value="1"/>
</dbReference>
<proteinExistence type="predicted"/>
<dbReference type="Pfam" id="PF02698">
    <property type="entry name" value="DUF218"/>
    <property type="match status" value="1"/>
</dbReference>
<dbReference type="EMBL" id="CP013611">
    <property type="protein sequence ID" value="ALU44424.1"/>
    <property type="molecule type" value="Genomic_DNA"/>
</dbReference>
<evidence type="ECO:0000313" key="3">
    <source>
        <dbReference type="EMBL" id="ALU44424.1"/>
    </source>
</evidence>
<gene>
    <name evidence="3" type="ORF">AT705_16685</name>
</gene>
<accession>A0A0U3HTY1</accession>
<evidence type="ECO:0000256" key="1">
    <source>
        <dbReference type="SAM" id="Phobius"/>
    </source>
</evidence>
<reference evidence="3 4" key="1">
    <citation type="submission" date="2015-12" db="EMBL/GenBank/DDBJ databases">
        <title>Complete genome sequence of Pseudoalteromonas rubra SCSIO 6842, harboring a conjugative plasmid.</title>
        <authorList>
            <person name="Li B."/>
            <person name="Wang X."/>
        </authorList>
    </citation>
    <scope>NUCLEOTIDE SEQUENCE [LARGE SCALE GENOMIC DNA]</scope>
    <source>
        <strain evidence="3 4">SCSIO 6842</strain>
    </source>
</reference>
<keyword evidence="1" id="KW-0812">Transmembrane</keyword>
<feature type="domain" description="DUF218" evidence="2">
    <location>
        <begin position="79"/>
        <end position="239"/>
    </location>
</feature>
<dbReference type="Proteomes" id="UP000069015">
    <property type="component" value="Chromosome 1"/>
</dbReference>
<dbReference type="GO" id="GO:0000270">
    <property type="term" value="P:peptidoglycan metabolic process"/>
    <property type="evidence" value="ECO:0007669"/>
    <property type="project" value="TreeGrafter"/>
</dbReference>
<feature type="transmembrane region" description="Helical" evidence="1">
    <location>
        <begin position="7"/>
        <end position="30"/>
    </location>
</feature>
<dbReference type="InterPro" id="IPR051599">
    <property type="entry name" value="Cell_Envelope_Assoc"/>
</dbReference>
<dbReference type="CDD" id="cd06259">
    <property type="entry name" value="YdcF-like"/>
    <property type="match status" value="1"/>
</dbReference>
<dbReference type="KEGG" id="prr:AT705_16685"/>
<evidence type="ECO:0000259" key="2">
    <source>
        <dbReference type="Pfam" id="PF02698"/>
    </source>
</evidence>